<evidence type="ECO:0000313" key="3">
    <source>
        <dbReference type="Proteomes" id="UP001501442"/>
    </source>
</evidence>
<keyword evidence="1" id="KW-0472">Membrane</keyword>
<comment type="caution">
    <text evidence="2">The sequence shown here is derived from an EMBL/GenBank/DDBJ whole genome shotgun (WGS) entry which is preliminary data.</text>
</comment>
<dbReference type="EMBL" id="BAABHK010000011">
    <property type="protein sequence ID" value="GAA4632841.1"/>
    <property type="molecule type" value="Genomic_DNA"/>
</dbReference>
<accession>A0ABP8ULG9</accession>
<protein>
    <recommendedName>
        <fullName evidence="4">PH domain-containing protein</fullName>
    </recommendedName>
</protein>
<sequence>MGTGIRVFVGLVIVALAVLEIGFASVLVDRRDPGLVAPLLLLPGLAGWLWWSFFRPSISLTSTELVLRNKSRTERVDLRTIEAVMPSSEGLVVFVGGRPAYVGWAVQKSNLAMWLRRVGRADQVAEQIRQAALAVGAPVRPAFGLPDTPPPDSPA</sequence>
<keyword evidence="1" id="KW-1133">Transmembrane helix</keyword>
<proteinExistence type="predicted"/>
<dbReference type="Proteomes" id="UP001501442">
    <property type="component" value="Unassembled WGS sequence"/>
</dbReference>
<evidence type="ECO:0000313" key="2">
    <source>
        <dbReference type="EMBL" id="GAA4632841.1"/>
    </source>
</evidence>
<reference evidence="3" key="1">
    <citation type="journal article" date="2019" name="Int. J. Syst. Evol. Microbiol.">
        <title>The Global Catalogue of Microorganisms (GCM) 10K type strain sequencing project: providing services to taxonomists for standard genome sequencing and annotation.</title>
        <authorList>
            <consortium name="The Broad Institute Genomics Platform"/>
            <consortium name="The Broad Institute Genome Sequencing Center for Infectious Disease"/>
            <person name="Wu L."/>
            <person name="Ma J."/>
        </authorList>
    </citation>
    <scope>NUCLEOTIDE SEQUENCE [LARGE SCALE GENOMIC DNA]</scope>
    <source>
        <strain evidence="3">JCM 17939</strain>
    </source>
</reference>
<evidence type="ECO:0008006" key="4">
    <source>
        <dbReference type="Google" id="ProtNLM"/>
    </source>
</evidence>
<feature type="transmembrane region" description="Helical" evidence="1">
    <location>
        <begin position="34"/>
        <end position="54"/>
    </location>
</feature>
<name>A0ABP8ULG9_9ACTN</name>
<keyword evidence="1" id="KW-0812">Transmembrane</keyword>
<keyword evidence="3" id="KW-1185">Reference proteome</keyword>
<gene>
    <name evidence="2" type="ORF">GCM10023196_067970</name>
</gene>
<evidence type="ECO:0000256" key="1">
    <source>
        <dbReference type="SAM" id="Phobius"/>
    </source>
</evidence>
<feature type="transmembrane region" description="Helical" evidence="1">
    <location>
        <begin position="7"/>
        <end position="28"/>
    </location>
</feature>
<organism evidence="2 3">
    <name type="scientific">Actinoallomurus vinaceus</name>
    <dbReference type="NCBI Taxonomy" id="1080074"/>
    <lineage>
        <taxon>Bacteria</taxon>
        <taxon>Bacillati</taxon>
        <taxon>Actinomycetota</taxon>
        <taxon>Actinomycetes</taxon>
        <taxon>Streptosporangiales</taxon>
        <taxon>Thermomonosporaceae</taxon>
        <taxon>Actinoallomurus</taxon>
    </lineage>
</organism>